<dbReference type="InterPro" id="IPR035977">
    <property type="entry name" value="Ribosomal_bL36_sp"/>
</dbReference>
<dbReference type="EMBL" id="KT428643">
    <property type="protein sequence ID" value="ALE29366.1"/>
    <property type="molecule type" value="Genomic_DNA"/>
</dbReference>
<dbReference type="GO" id="GO:0006412">
    <property type="term" value="P:translation"/>
    <property type="evidence" value="ECO:0007669"/>
    <property type="project" value="InterPro"/>
</dbReference>
<proteinExistence type="inferred from homology"/>
<name>A0A0M5L7V1_9APIC</name>
<organism evidence="5">
    <name type="scientific">Babesia orientalis</name>
    <dbReference type="NCBI Taxonomy" id="273649"/>
    <lineage>
        <taxon>Eukaryota</taxon>
        <taxon>Sar</taxon>
        <taxon>Alveolata</taxon>
        <taxon>Apicomplexa</taxon>
        <taxon>Aconoidasida</taxon>
        <taxon>Piroplasmida</taxon>
        <taxon>Babesiidae</taxon>
        <taxon>Babesia</taxon>
    </lineage>
</organism>
<accession>A0A0M5L7V1</accession>
<evidence type="ECO:0000256" key="1">
    <source>
        <dbReference type="ARBA" id="ARBA00007645"/>
    </source>
</evidence>
<dbReference type="GO" id="GO:0003735">
    <property type="term" value="F:structural constituent of ribosome"/>
    <property type="evidence" value="ECO:0007669"/>
    <property type="project" value="InterPro"/>
</dbReference>
<evidence type="ECO:0000256" key="2">
    <source>
        <dbReference type="ARBA" id="ARBA00022980"/>
    </source>
</evidence>
<keyword evidence="3 4" id="KW-0687">Ribonucleoprotein</keyword>
<evidence type="ECO:0000256" key="4">
    <source>
        <dbReference type="RuleBase" id="RU000570"/>
    </source>
</evidence>
<dbReference type="SUPFAM" id="SSF57840">
    <property type="entry name" value="Ribosomal protein L36"/>
    <property type="match status" value="1"/>
</dbReference>
<comment type="similarity">
    <text evidence="1 4">Belongs to the bacterial ribosomal protein bL36 family.</text>
</comment>
<dbReference type="PANTHER" id="PTHR42888">
    <property type="entry name" value="50S RIBOSOMAL PROTEIN L36, CHLOROPLASTIC"/>
    <property type="match status" value="1"/>
</dbReference>
<dbReference type="GeneID" id="26044070"/>
<reference evidence="5" key="1">
    <citation type="journal article" date="2015" name="Parasit. Vectors">
        <title>Characterization and annotation of Babesia orientalis apicoplast genome.</title>
        <authorList>
            <person name="Huang Y."/>
            <person name="He L."/>
            <person name="Hu J."/>
            <person name="He P."/>
            <person name="He J."/>
            <person name="Yu L."/>
            <person name="Malobi N."/>
            <person name="Zhou Y."/>
            <person name="Shen B."/>
            <person name="Zhao J."/>
        </authorList>
    </citation>
    <scope>NUCLEOTIDE SEQUENCE</scope>
    <source>
        <strain evidence="5">Wuhan</strain>
    </source>
</reference>
<dbReference type="NCBIfam" id="TIGR01022">
    <property type="entry name" value="rpmJ_bact"/>
    <property type="match status" value="1"/>
</dbReference>
<dbReference type="Pfam" id="PF00444">
    <property type="entry name" value="Ribosomal_L36"/>
    <property type="match status" value="1"/>
</dbReference>
<dbReference type="GO" id="GO:0005840">
    <property type="term" value="C:ribosome"/>
    <property type="evidence" value="ECO:0007669"/>
    <property type="project" value="UniProtKB-KW"/>
</dbReference>
<evidence type="ECO:0000313" key="5">
    <source>
        <dbReference type="EMBL" id="ALE29366.1"/>
    </source>
</evidence>
<evidence type="ECO:0000256" key="3">
    <source>
        <dbReference type="ARBA" id="ARBA00023274"/>
    </source>
</evidence>
<dbReference type="HAMAP" id="MF_00251">
    <property type="entry name" value="Ribosomal_bL36"/>
    <property type="match status" value="1"/>
</dbReference>
<protein>
    <recommendedName>
        <fullName evidence="4">Ribosomal protein</fullName>
    </recommendedName>
</protein>
<keyword evidence="2 4" id="KW-0689">Ribosomal protein</keyword>
<dbReference type="InterPro" id="IPR000473">
    <property type="entry name" value="Ribosomal_bL36"/>
</dbReference>
<dbReference type="GO" id="GO:0005737">
    <property type="term" value="C:cytoplasm"/>
    <property type="evidence" value="ECO:0007669"/>
    <property type="project" value="UniProtKB-ARBA"/>
</dbReference>
<dbReference type="PANTHER" id="PTHR42888:SF1">
    <property type="entry name" value="LARGE RIBOSOMAL SUBUNIT PROTEIN BL36C"/>
    <property type="match status" value="1"/>
</dbReference>
<dbReference type="AlphaFoldDB" id="A0A0M5L7V1"/>
<dbReference type="GO" id="GO:1990904">
    <property type="term" value="C:ribonucleoprotein complex"/>
    <property type="evidence" value="ECO:0007669"/>
    <property type="project" value="UniProtKB-KW"/>
</dbReference>
<gene>
    <name evidence="5" type="primary">rpl36</name>
</gene>
<dbReference type="RefSeq" id="YP_009170366.1">
    <property type="nucleotide sequence ID" value="NC_028029.1"/>
</dbReference>
<sequence length="37" mass="4554">MKIKTSIKKLCENCIIIKRHKRLINICSNNRHKYRQK</sequence>